<dbReference type="PANTHER" id="PTHR22602">
    <property type="entry name" value="TRANSFERASE CAF17, MITOCHONDRIAL-RELATED"/>
    <property type="match status" value="1"/>
</dbReference>
<dbReference type="Proteomes" id="UP000317429">
    <property type="component" value="Chromosome"/>
</dbReference>
<dbReference type="GO" id="GO:0016226">
    <property type="term" value="P:iron-sulfur cluster assembly"/>
    <property type="evidence" value="ECO:0007669"/>
    <property type="project" value="TreeGrafter"/>
</dbReference>
<dbReference type="InterPro" id="IPR017703">
    <property type="entry name" value="YgfZ/GCV_T_CS"/>
</dbReference>
<dbReference type="PANTHER" id="PTHR22602:SF0">
    <property type="entry name" value="TRANSFERASE CAF17, MITOCHONDRIAL-RELATED"/>
    <property type="match status" value="1"/>
</dbReference>
<reference evidence="3 4" key="1">
    <citation type="submission" date="2019-02" db="EMBL/GenBank/DDBJ databases">
        <title>Deep-cultivation of Planctomycetes and their phenomic and genomic characterization uncovers novel biology.</title>
        <authorList>
            <person name="Wiegand S."/>
            <person name="Jogler M."/>
            <person name="Boedeker C."/>
            <person name="Pinto D."/>
            <person name="Vollmers J."/>
            <person name="Rivas-Marin E."/>
            <person name="Kohn T."/>
            <person name="Peeters S.H."/>
            <person name="Heuer A."/>
            <person name="Rast P."/>
            <person name="Oberbeckmann S."/>
            <person name="Bunk B."/>
            <person name="Jeske O."/>
            <person name="Meyerdierks A."/>
            <person name="Storesund J.E."/>
            <person name="Kallscheuer N."/>
            <person name="Luecker S."/>
            <person name="Lage O.M."/>
            <person name="Pohl T."/>
            <person name="Merkel B.J."/>
            <person name="Hornburger P."/>
            <person name="Mueller R.-W."/>
            <person name="Bruemmer F."/>
            <person name="Labrenz M."/>
            <person name="Spormann A.M."/>
            <person name="Op den Camp H."/>
            <person name="Overmann J."/>
            <person name="Amann R."/>
            <person name="Jetten M.S.M."/>
            <person name="Mascher T."/>
            <person name="Medema M.H."/>
            <person name="Devos D.P."/>
            <person name="Kaster A.-K."/>
            <person name="Ovreas L."/>
            <person name="Rohde M."/>
            <person name="Galperin M.Y."/>
            <person name="Jogler C."/>
        </authorList>
    </citation>
    <scope>NUCLEOTIDE SEQUENCE [LARGE SCALE GENOMIC DNA]</scope>
    <source>
        <strain evidence="3 4">Pla175</strain>
    </source>
</reference>
<accession>A0A518DIS8</accession>
<dbReference type="InterPro" id="IPR029043">
    <property type="entry name" value="GcvT/YgfZ_C"/>
</dbReference>
<keyword evidence="4" id="KW-1185">Reference proteome</keyword>
<dbReference type="KEGG" id="pnd:Pla175_48000"/>
<dbReference type="InterPro" id="IPR027266">
    <property type="entry name" value="TrmE/GcvT-like"/>
</dbReference>
<dbReference type="NCBIfam" id="TIGR03317">
    <property type="entry name" value="ygfZ_signature"/>
    <property type="match status" value="1"/>
</dbReference>
<name>A0A518DIS8_9BACT</name>
<protein>
    <submittedName>
        <fullName evidence="3">tRNA-modifying protein YgfZ</fullName>
    </submittedName>
</protein>
<proteinExistence type="predicted"/>
<dbReference type="InterPro" id="IPR013977">
    <property type="entry name" value="GcvT_C"/>
</dbReference>
<evidence type="ECO:0000313" key="4">
    <source>
        <dbReference type="Proteomes" id="UP000317429"/>
    </source>
</evidence>
<keyword evidence="1" id="KW-0809">Transit peptide</keyword>
<dbReference type="AlphaFoldDB" id="A0A518DIS8"/>
<evidence type="ECO:0000313" key="3">
    <source>
        <dbReference type="EMBL" id="QDU91378.1"/>
    </source>
</evidence>
<sequence>MTATERDIEALAAGDAFARLRGWSVVAIHGADRAKLIQNLTTNDVKRLAPGEACESMFTDVKGRVLAFGLIACSDGCLYVLLGSDRAAQLAEHLERYHIREDVSITAPGDLAAVAFQGPPGVGFPLEGLGPGWRVAIVGPAEEAVLYEQLAAAGGRPAAHDAWETLRIAGRFPRDGCDVDAATLPQELARDASAISFNKGCYLGQETVARIDALGHVNRLLVGLAFTGAAPAVGAELLEDGKPVGRVTSVAPAPLLGEALGLGYVRRHAAVAGRELATPAGTALVRG</sequence>
<organism evidence="3 4">
    <name type="scientific">Pirellulimonas nuda</name>
    <dbReference type="NCBI Taxonomy" id="2528009"/>
    <lineage>
        <taxon>Bacteria</taxon>
        <taxon>Pseudomonadati</taxon>
        <taxon>Planctomycetota</taxon>
        <taxon>Planctomycetia</taxon>
        <taxon>Pirellulales</taxon>
        <taxon>Lacipirellulaceae</taxon>
        <taxon>Pirellulimonas</taxon>
    </lineage>
</organism>
<dbReference type="SUPFAM" id="SSF103025">
    <property type="entry name" value="Folate-binding domain"/>
    <property type="match status" value="1"/>
</dbReference>
<dbReference type="OrthoDB" id="9796287at2"/>
<dbReference type="SUPFAM" id="SSF101790">
    <property type="entry name" value="Aminomethyltransferase beta-barrel domain"/>
    <property type="match status" value="1"/>
</dbReference>
<evidence type="ECO:0000259" key="2">
    <source>
        <dbReference type="Pfam" id="PF08669"/>
    </source>
</evidence>
<dbReference type="EMBL" id="CP036291">
    <property type="protein sequence ID" value="QDU91378.1"/>
    <property type="molecule type" value="Genomic_DNA"/>
</dbReference>
<evidence type="ECO:0000256" key="1">
    <source>
        <dbReference type="ARBA" id="ARBA00022946"/>
    </source>
</evidence>
<dbReference type="Gene3D" id="3.30.1360.120">
    <property type="entry name" value="Probable tRNA modification gtpase trme, domain 1"/>
    <property type="match status" value="2"/>
</dbReference>
<dbReference type="RefSeq" id="WP_145291426.1">
    <property type="nucleotide sequence ID" value="NZ_CP036291.1"/>
</dbReference>
<dbReference type="Pfam" id="PF08669">
    <property type="entry name" value="GCV_T_C"/>
    <property type="match status" value="1"/>
</dbReference>
<feature type="domain" description="Aminomethyltransferase C-terminal" evidence="2">
    <location>
        <begin position="219"/>
        <end position="277"/>
    </location>
</feature>
<dbReference type="PIRSF" id="PIRSF006487">
    <property type="entry name" value="GcvT"/>
    <property type="match status" value="1"/>
</dbReference>
<dbReference type="InterPro" id="IPR045179">
    <property type="entry name" value="YgfZ/GcvT"/>
</dbReference>
<gene>
    <name evidence="3" type="primary">ygfZ</name>
    <name evidence="3" type="ORF">Pla175_48000</name>
</gene>